<feature type="compositionally biased region" description="Low complexity" evidence="1">
    <location>
        <begin position="119"/>
        <end position="137"/>
    </location>
</feature>
<dbReference type="AlphaFoldDB" id="A0A1Y2GF81"/>
<dbReference type="InParanoid" id="A0A1Y2GF81"/>
<dbReference type="EMBL" id="MCFF01000040">
    <property type="protein sequence ID" value="ORZ07793.1"/>
    <property type="molecule type" value="Genomic_DNA"/>
</dbReference>
<evidence type="ECO:0008006" key="4">
    <source>
        <dbReference type="Google" id="ProtNLM"/>
    </source>
</evidence>
<dbReference type="Proteomes" id="UP000193648">
    <property type="component" value="Unassembled WGS sequence"/>
</dbReference>
<dbReference type="SUPFAM" id="SSF52047">
    <property type="entry name" value="RNI-like"/>
    <property type="match status" value="2"/>
</dbReference>
<evidence type="ECO:0000313" key="2">
    <source>
        <dbReference type="EMBL" id="ORZ07793.1"/>
    </source>
</evidence>
<feature type="region of interest" description="Disordered" evidence="1">
    <location>
        <begin position="119"/>
        <end position="138"/>
    </location>
</feature>
<organism evidence="2 3">
    <name type="scientific">Lobosporangium transversale</name>
    <dbReference type="NCBI Taxonomy" id="64571"/>
    <lineage>
        <taxon>Eukaryota</taxon>
        <taxon>Fungi</taxon>
        <taxon>Fungi incertae sedis</taxon>
        <taxon>Mucoromycota</taxon>
        <taxon>Mortierellomycotina</taxon>
        <taxon>Mortierellomycetes</taxon>
        <taxon>Mortierellales</taxon>
        <taxon>Mortierellaceae</taxon>
        <taxon>Lobosporangium</taxon>
    </lineage>
</organism>
<dbReference type="RefSeq" id="XP_021878159.1">
    <property type="nucleotide sequence ID" value="XM_022030483.1"/>
</dbReference>
<evidence type="ECO:0000256" key="1">
    <source>
        <dbReference type="SAM" id="MobiDB-lite"/>
    </source>
</evidence>
<dbReference type="SMART" id="SM00368">
    <property type="entry name" value="LRR_RI"/>
    <property type="match status" value="16"/>
</dbReference>
<name>A0A1Y2GF81_9FUNG</name>
<dbReference type="InterPro" id="IPR032675">
    <property type="entry name" value="LRR_dom_sf"/>
</dbReference>
<protein>
    <recommendedName>
        <fullName evidence="4">RNI-like protein</fullName>
    </recommendedName>
</protein>
<comment type="caution">
    <text evidence="2">The sequence shown here is derived from an EMBL/GenBank/DDBJ whole genome shotgun (WGS) entry which is preliminary data.</text>
</comment>
<dbReference type="PANTHER" id="PTHR24114">
    <property type="entry name" value="LEUCINE RICH REPEAT FAMILY PROTEIN"/>
    <property type="match status" value="1"/>
</dbReference>
<evidence type="ECO:0000313" key="3">
    <source>
        <dbReference type="Proteomes" id="UP000193648"/>
    </source>
</evidence>
<sequence>MTEQKYQQFRKVDNDSIEKVCVRTNSVSTSNGGSAYCLWLQDIREVFPDAARFKLDGHPIPFLLDVDGNKIEPPRIAFYPDKILDVIAEVPQICSCSSNSNNNNSAIITSRNSTNLSSSQDLLPLSSPAQSSNSSLATCNNGQSEMISPSLEKAMELLQEVKGRGDEMLKLQSVIFELQAEMLKLQLEAREKDEMIISLQHQALDTIATLQKHANAILTQNFELHEYPIPRLFIILPVDAAKWDPMNVLRNKFRLHFLCECGEHTVNTSKSSHNQIHIAKHDGYEIQDSRELFHKYGKYILILLQWLKLGMRTYSAASLTPASNLVDAGINYSIDYMKALSTEYLALNNINAIDDYEGLEGPDLQQLGTFLQINKENKQLGNLYRITTETGHVKWVCFEHYRSMYKEVEQKVYANAVEMNGGKYNSHLGKATVILRSRTRAEEFFDVLANARRAYELDITFDWDWTKTDLVELEEALKTSNVSILRLDLGKSQESITKKILSTSTRYEILVRIMELSNMKVIHIVLSPDLIKLSSLQPKKSSHLHKLSLEMKPQKIGTSEFRVLVNSLKTNTNLITLDLDGSSVRNEGALALSEALKANTTLTTLSLRKTTIGSKGALALSEALKVNMALTTLNLEHNIIGDEGAVALSEALKVNTALSTLSLNGSSIGKDGALALSEALKVNKALVTLEMKENSMGKEGVVALSEALKTNTTLTTLNLEANSIGKEGALGLSEALKVNTTLTILKLQHNSIGPEGALALSEALKINTALNILEMKKNSIENEGTLALSEALKTNTTLTTLDLEQNLIGDPGVLALSEALKANTALTTLNLRWNLIGDEGTQALSEALRANTALTALGLGFNAIGKEGTLALSEALKTSPTLTSLNLWGNAVGDEGAQALSEALKTNTTLTTLVLYYNAIGNEGAQALSEALKLNTTLINLDLCFNEIGDAGALALSEALKTNTALTILKLRSNAVGNEGALALSEALRANTTLAILELESNRIGKEGALALSEALKINKALLLHK</sequence>
<proteinExistence type="predicted"/>
<dbReference type="InterPro" id="IPR052394">
    <property type="entry name" value="LRR-containing"/>
</dbReference>
<keyword evidence="3" id="KW-1185">Reference proteome</keyword>
<dbReference type="InterPro" id="IPR001611">
    <property type="entry name" value="Leu-rich_rpt"/>
</dbReference>
<gene>
    <name evidence="2" type="ORF">BCR41DRAFT_424742</name>
</gene>
<dbReference type="GeneID" id="33572325"/>
<dbReference type="STRING" id="64571.A0A1Y2GF81"/>
<dbReference type="Gene3D" id="3.80.10.10">
    <property type="entry name" value="Ribonuclease Inhibitor"/>
    <property type="match status" value="5"/>
</dbReference>
<dbReference type="OrthoDB" id="2163268at2759"/>
<reference evidence="2 3" key="1">
    <citation type="submission" date="2016-07" db="EMBL/GenBank/DDBJ databases">
        <title>Pervasive Adenine N6-methylation of Active Genes in Fungi.</title>
        <authorList>
            <consortium name="DOE Joint Genome Institute"/>
            <person name="Mondo S.J."/>
            <person name="Dannebaum R.O."/>
            <person name="Kuo R.C."/>
            <person name="Labutti K."/>
            <person name="Haridas S."/>
            <person name="Kuo A."/>
            <person name="Salamov A."/>
            <person name="Ahrendt S.R."/>
            <person name="Lipzen A."/>
            <person name="Sullivan W."/>
            <person name="Andreopoulos W.B."/>
            <person name="Clum A."/>
            <person name="Lindquist E."/>
            <person name="Daum C."/>
            <person name="Ramamoorthy G.K."/>
            <person name="Gryganskyi A."/>
            <person name="Culley D."/>
            <person name="Magnuson J.K."/>
            <person name="James T.Y."/>
            <person name="O'Malley M.A."/>
            <person name="Stajich J.E."/>
            <person name="Spatafora J.W."/>
            <person name="Visel A."/>
            <person name="Grigoriev I.V."/>
        </authorList>
    </citation>
    <scope>NUCLEOTIDE SEQUENCE [LARGE SCALE GENOMIC DNA]</scope>
    <source>
        <strain evidence="2 3">NRRL 3116</strain>
    </source>
</reference>
<dbReference type="Pfam" id="PF13516">
    <property type="entry name" value="LRR_6"/>
    <property type="match status" value="12"/>
</dbReference>
<dbReference type="PANTHER" id="PTHR24114:SF2">
    <property type="entry name" value="F-BOX DOMAIN-CONTAINING PROTEIN-RELATED"/>
    <property type="match status" value="1"/>
</dbReference>
<accession>A0A1Y2GF81</accession>